<evidence type="ECO:0000313" key="2">
    <source>
        <dbReference type="Proteomes" id="UP001187471"/>
    </source>
</evidence>
<name>A0AA88RHS7_9ASTE</name>
<protein>
    <submittedName>
        <fullName evidence="1">Uncharacterized protein</fullName>
    </submittedName>
</protein>
<reference evidence="1" key="1">
    <citation type="submission" date="2022-12" db="EMBL/GenBank/DDBJ databases">
        <title>Draft genome assemblies for two species of Escallonia (Escalloniales).</title>
        <authorList>
            <person name="Chanderbali A."/>
            <person name="Dervinis C."/>
            <person name="Anghel I."/>
            <person name="Soltis D."/>
            <person name="Soltis P."/>
            <person name="Zapata F."/>
        </authorList>
    </citation>
    <scope>NUCLEOTIDE SEQUENCE</scope>
    <source>
        <strain evidence="1">UCBG92.1500</strain>
        <tissue evidence="1">Leaf</tissue>
    </source>
</reference>
<evidence type="ECO:0000313" key="1">
    <source>
        <dbReference type="EMBL" id="KAK2986003.1"/>
    </source>
</evidence>
<gene>
    <name evidence="1" type="ORF">RJ640_024399</name>
</gene>
<dbReference type="EMBL" id="JAVXUO010001101">
    <property type="protein sequence ID" value="KAK2986003.1"/>
    <property type="molecule type" value="Genomic_DNA"/>
</dbReference>
<organism evidence="1 2">
    <name type="scientific">Escallonia rubra</name>
    <dbReference type="NCBI Taxonomy" id="112253"/>
    <lineage>
        <taxon>Eukaryota</taxon>
        <taxon>Viridiplantae</taxon>
        <taxon>Streptophyta</taxon>
        <taxon>Embryophyta</taxon>
        <taxon>Tracheophyta</taxon>
        <taxon>Spermatophyta</taxon>
        <taxon>Magnoliopsida</taxon>
        <taxon>eudicotyledons</taxon>
        <taxon>Gunneridae</taxon>
        <taxon>Pentapetalae</taxon>
        <taxon>asterids</taxon>
        <taxon>campanulids</taxon>
        <taxon>Escalloniales</taxon>
        <taxon>Escalloniaceae</taxon>
        <taxon>Escallonia</taxon>
    </lineage>
</organism>
<keyword evidence="2" id="KW-1185">Reference proteome</keyword>
<dbReference type="AlphaFoldDB" id="A0AA88RHS7"/>
<comment type="caution">
    <text evidence="1">The sequence shown here is derived from an EMBL/GenBank/DDBJ whole genome shotgun (WGS) entry which is preliminary data.</text>
</comment>
<accession>A0AA88RHS7</accession>
<proteinExistence type="predicted"/>
<dbReference type="Proteomes" id="UP001187471">
    <property type="component" value="Unassembled WGS sequence"/>
</dbReference>
<sequence>MKFYLMIWRLGIRLSLTPQVAFNISKEKTTAAVMQALEKLYEKPFASNKLDCEGYFVAFGENREDDQRVKSGSKRMNNIQLDFCEGCVYGKQKRIPPMNYIGLKTISKP</sequence>